<dbReference type="RefSeq" id="WP_184920772.1">
    <property type="nucleotide sequence ID" value="NZ_JACHMO010000001.1"/>
</dbReference>
<dbReference type="Proteomes" id="UP000552097">
    <property type="component" value="Unassembled WGS sequence"/>
</dbReference>
<dbReference type="Gene3D" id="3.40.50.1110">
    <property type="entry name" value="SGNH hydrolase"/>
    <property type="match status" value="1"/>
</dbReference>
<organism evidence="2 3">
    <name type="scientific">Saccharothrix ecbatanensis</name>
    <dbReference type="NCBI Taxonomy" id="1105145"/>
    <lineage>
        <taxon>Bacteria</taxon>
        <taxon>Bacillati</taxon>
        <taxon>Actinomycetota</taxon>
        <taxon>Actinomycetes</taxon>
        <taxon>Pseudonocardiales</taxon>
        <taxon>Pseudonocardiaceae</taxon>
        <taxon>Saccharothrix</taxon>
    </lineage>
</organism>
<dbReference type="InterPro" id="IPR001087">
    <property type="entry name" value="GDSL"/>
</dbReference>
<dbReference type="AlphaFoldDB" id="A0A7W9HK60"/>
<dbReference type="PANTHER" id="PTHR30383:SF19">
    <property type="entry name" value="FIBRONECTIN TYPE-III DOMAIN-CONTAINING PROTEIN"/>
    <property type="match status" value="1"/>
</dbReference>
<evidence type="ECO:0000313" key="3">
    <source>
        <dbReference type="Proteomes" id="UP000552097"/>
    </source>
</evidence>
<protein>
    <submittedName>
        <fullName evidence="2">Lysophospholipase L1-like esterase</fullName>
    </submittedName>
</protein>
<evidence type="ECO:0000313" key="2">
    <source>
        <dbReference type="EMBL" id="MBB5803423.1"/>
    </source>
</evidence>
<proteinExistence type="predicted"/>
<dbReference type="GO" id="GO:0004622">
    <property type="term" value="F:phosphatidylcholine lysophospholipase activity"/>
    <property type="evidence" value="ECO:0007669"/>
    <property type="project" value="TreeGrafter"/>
</dbReference>
<sequence>MLRRLLVTLGAAAVVLTTVAPVAAAAGPKVMVVGDSISQGHEGDYTWRYRLAEHFGRTGAGVDFVGPWSGTDVLPAAYPAGWPEVSNPPSRTGAYRPGIGFDNQHLAQWGWQMHQAKDVIEAHVRIHSPDYLLVELGFNDLGWGVNGPAGVLNDLKWFIANARTAKPAIRVVVANVVHRTPLGVSPTLPQIISSYNSLLAGEIANISTAASPVVLADIDTPYDENRDTYDGLHPNVRGEHVIAKAFSDVLSTRFSLGGGYGAIPTSLPANLTPGPPATISATPVGDKVKVSWSHVFGAGAYQFFQRDATTGQAFAPAMLPIGADSWISDLLPAGHRMEFYVRTMRGESHISAASPVAGTTVAPLPELRNLVLTTDPARPYSVTLKWDPVPGADDYHVYAASGCGDLPAPLGDYKLQQWGLGTRTTWTQEYVFGGCANYIVVGSRYGGESKWPWAGARAWPYENNYGHLLARNRYLDTAPDDGDRRSETSVSPSTDRGIVVARGFIRNKDWFTDLIGDHRGFDNNPYASSKIGVAWDTKTGEIGVYVHQSCVIGGSNLPSPWVAGCRDAHPIQFVGNALAYGDTDATPVNYVSVLKLSDGSLVVSVSAVNSWSNFVGRIHGKLTLRPSGDTYAATLTADKFPAWEIYRYPRTAVLGSIIQESYTIGTRDQTSIDDLKAGYSFCSSPATENKSGEVNPMTC</sequence>
<gene>
    <name evidence="2" type="ORF">F4560_003191</name>
</gene>
<feature type="chain" id="PRO_5031097076" evidence="1">
    <location>
        <begin position="26"/>
        <end position="699"/>
    </location>
</feature>
<dbReference type="EMBL" id="JACHMO010000001">
    <property type="protein sequence ID" value="MBB5803423.1"/>
    <property type="molecule type" value="Genomic_DNA"/>
</dbReference>
<name>A0A7W9HK60_9PSEU</name>
<dbReference type="InterPro" id="IPR051532">
    <property type="entry name" value="Ester_Hydrolysis_Enzymes"/>
</dbReference>
<feature type="signal peptide" evidence="1">
    <location>
        <begin position="1"/>
        <end position="25"/>
    </location>
</feature>
<dbReference type="SUPFAM" id="SSF52266">
    <property type="entry name" value="SGNH hydrolase"/>
    <property type="match status" value="1"/>
</dbReference>
<dbReference type="PANTHER" id="PTHR30383">
    <property type="entry name" value="THIOESTERASE 1/PROTEASE 1/LYSOPHOSPHOLIPASE L1"/>
    <property type="match status" value="1"/>
</dbReference>
<keyword evidence="3" id="KW-1185">Reference proteome</keyword>
<reference evidence="2 3" key="1">
    <citation type="submission" date="2020-08" db="EMBL/GenBank/DDBJ databases">
        <title>Sequencing the genomes of 1000 actinobacteria strains.</title>
        <authorList>
            <person name="Klenk H.-P."/>
        </authorList>
    </citation>
    <scope>NUCLEOTIDE SEQUENCE [LARGE SCALE GENOMIC DNA]</scope>
    <source>
        <strain evidence="2 3">DSM 45486</strain>
    </source>
</reference>
<dbReference type="Pfam" id="PF00657">
    <property type="entry name" value="Lipase_GDSL"/>
    <property type="match status" value="1"/>
</dbReference>
<comment type="caution">
    <text evidence="2">The sequence shown here is derived from an EMBL/GenBank/DDBJ whole genome shotgun (WGS) entry which is preliminary data.</text>
</comment>
<evidence type="ECO:0000256" key="1">
    <source>
        <dbReference type="SAM" id="SignalP"/>
    </source>
</evidence>
<accession>A0A7W9HK60</accession>
<dbReference type="InterPro" id="IPR036514">
    <property type="entry name" value="SGNH_hydro_sf"/>
</dbReference>
<keyword evidence="1" id="KW-0732">Signal</keyword>